<keyword evidence="3" id="KW-1185">Reference proteome</keyword>
<dbReference type="InterPro" id="IPR029063">
    <property type="entry name" value="SAM-dependent_MTases_sf"/>
</dbReference>
<protein>
    <submittedName>
        <fullName evidence="2">SAM-dependent methyltransferase</fullName>
    </submittedName>
</protein>
<dbReference type="SUPFAM" id="SSF53335">
    <property type="entry name" value="S-adenosyl-L-methionine-dependent methyltransferases"/>
    <property type="match status" value="1"/>
</dbReference>
<evidence type="ECO:0000313" key="2">
    <source>
        <dbReference type="EMBL" id="ALJ06033.1"/>
    </source>
</evidence>
<dbReference type="Pfam" id="PF13649">
    <property type="entry name" value="Methyltransf_25"/>
    <property type="match status" value="1"/>
</dbReference>
<dbReference type="InterPro" id="IPR041698">
    <property type="entry name" value="Methyltransf_25"/>
</dbReference>
<dbReference type="GO" id="GO:0008168">
    <property type="term" value="F:methyltransferase activity"/>
    <property type="evidence" value="ECO:0007669"/>
    <property type="project" value="UniProtKB-KW"/>
</dbReference>
<sequence>MNKKPKTPWPTKDVMNQIYDLKLWGGKEVDFYSGIGSHDPQIINPYLNALITFFKTKNKSLVICDLGCGDFNIGKHLAKYTRKYFAIDIVDNLIQRNKNIFKEDNLEFYCLDISKDKLPPADCIILRQVLQHLSNSEIKNLVKKIETYKYIILTEHIPIGDFIPNKDIISGQGIRLKKNSGVNLLEAPFNLKIKEMKILNEYILENNKGRITTYFYKIL</sequence>
<name>A0A0P0D528_9FLAO</name>
<dbReference type="STRING" id="1736674.APS56_13220"/>
<dbReference type="EMBL" id="CP012898">
    <property type="protein sequence ID" value="ALJ06033.1"/>
    <property type="molecule type" value="Genomic_DNA"/>
</dbReference>
<dbReference type="PATRIC" id="fig|1736674.3.peg.2702"/>
<dbReference type="OrthoDB" id="20930at2"/>
<evidence type="ECO:0000313" key="3">
    <source>
        <dbReference type="Proteomes" id="UP000057981"/>
    </source>
</evidence>
<dbReference type="Proteomes" id="UP000057981">
    <property type="component" value="Chromosome"/>
</dbReference>
<accession>A0A0P0D528</accession>
<dbReference type="RefSeq" id="WP_054729144.1">
    <property type="nucleotide sequence ID" value="NZ_CP012898.1"/>
</dbReference>
<dbReference type="CDD" id="cd02440">
    <property type="entry name" value="AdoMet_MTases"/>
    <property type="match status" value="1"/>
</dbReference>
<feature type="domain" description="Methyltransferase" evidence="1">
    <location>
        <begin position="63"/>
        <end position="145"/>
    </location>
</feature>
<dbReference type="GO" id="GO:0032259">
    <property type="term" value="P:methylation"/>
    <property type="evidence" value="ECO:0007669"/>
    <property type="project" value="UniProtKB-KW"/>
</dbReference>
<keyword evidence="2" id="KW-0489">Methyltransferase</keyword>
<keyword evidence="2" id="KW-0808">Transferase</keyword>
<proteinExistence type="predicted"/>
<dbReference type="Gene3D" id="3.40.50.150">
    <property type="entry name" value="Vaccinia Virus protein VP39"/>
    <property type="match status" value="1"/>
</dbReference>
<gene>
    <name evidence="2" type="ORF">APS56_13220</name>
</gene>
<reference evidence="2 3" key="1">
    <citation type="submission" date="2015-10" db="EMBL/GenBank/DDBJ databases">
        <authorList>
            <person name="Gilbert D.G."/>
        </authorList>
    </citation>
    <scope>NUCLEOTIDE SEQUENCE [LARGE SCALE GENOMIC DNA]</scope>
    <source>
        <strain evidence="3">HZ-22</strain>
    </source>
</reference>
<evidence type="ECO:0000259" key="1">
    <source>
        <dbReference type="Pfam" id="PF13649"/>
    </source>
</evidence>
<dbReference type="KEGG" id="ahz:APS56_13220"/>
<organism evidence="2 3">
    <name type="scientific">Pseudalgibacter alginicilyticus</name>
    <dbReference type="NCBI Taxonomy" id="1736674"/>
    <lineage>
        <taxon>Bacteria</taxon>
        <taxon>Pseudomonadati</taxon>
        <taxon>Bacteroidota</taxon>
        <taxon>Flavobacteriia</taxon>
        <taxon>Flavobacteriales</taxon>
        <taxon>Flavobacteriaceae</taxon>
        <taxon>Pseudalgibacter</taxon>
    </lineage>
</organism>
<dbReference type="AlphaFoldDB" id="A0A0P0D528"/>